<gene>
    <name evidence="1" type="ORF">NCTC13316_03488</name>
</gene>
<proteinExistence type="predicted"/>
<organism evidence="1 2">
    <name type="scientific">Legionella busanensis</name>
    <dbReference type="NCBI Taxonomy" id="190655"/>
    <lineage>
        <taxon>Bacteria</taxon>
        <taxon>Pseudomonadati</taxon>
        <taxon>Pseudomonadota</taxon>
        <taxon>Gammaproteobacteria</taxon>
        <taxon>Legionellales</taxon>
        <taxon>Legionellaceae</taxon>
        <taxon>Legionella</taxon>
    </lineage>
</organism>
<dbReference type="Gene3D" id="2.160.20.80">
    <property type="entry name" value="E3 ubiquitin-protein ligase SopA"/>
    <property type="match status" value="1"/>
</dbReference>
<sequence>MANTYETTIFKQHEFYSHKFSDLKLEKTELENKVFENCKFEKSNFSEAKLISCKFVDCEFISCNLSAIQLNNTSFSETLFADCKLMGINWTKAKWPLIKLTSPIQFYRSNVSYSSFYGLDLKEMIIEECVAHDVDFREGNFSNGNFTLTDFENSLFMHTKLQATTFIEAINYSISPIDNDIRKAKFSVPEVLNLLHAFQIEIE</sequence>
<dbReference type="SUPFAM" id="SSF141571">
    <property type="entry name" value="Pentapeptide repeat-like"/>
    <property type="match status" value="1"/>
</dbReference>
<dbReference type="InterPro" id="IPR001646">
    <property type="entry name" value="5peptide_repeat"/>
</dbReference>
<dbReference type="OrthoDB" id="5290767at2"/>
<dbReference type="EMBL" id="UGOD01000006">
    <property type="protein sequence ID" value="STX81615.1"/>
    <property type="molecule type" value="Genomic_DNA"/>
</dbReference>
<dbReference type="Proteomes" id="UP000254794">
    <property type="component" value="Unassembled WGS sequence"/>
</dbReference>
<dbReference type="PANTHER" id="PTHR42999">
    <property type="entry name" value="ANTIBIOTIC RESISTANCE PROTEIN MCBG"/>
    <property type="match status" value="1"/>
</dbReference>
<dbReference type="AlphaFoldDB" id="A0A378KDB6"/>
<keyword evidence="2" id="KW-1185">Reference proteome</keyword>
<accession>A0A378KDB6</accession>
<evidence type="ECO:0000313" key="2">
    <source>
        <dbReference type="Proteomes" id="UP000254794"/>
    </source>
</evidence>
<dbReference type="Pfam" id="PF13599">
    <property type="entry name" value="Pentapeptide_4"/>
    <property type="match status" value="1"/>
</dbReference>
<reference evidence="1 2" key="1">
    <citation type="submission" date="2018-06" db="EMBL/GenBank/DDBJ databases">
        <authorList>
            <consortium name="Pathogen Informatics"/>
            <person name="Doyle S."/>
        </authorList>
    </citation>
    <scope>NUCLEOTIDE SEQUENCE [LARGE SCALE GENOMIC DNA]</scope>
    <source>
        <strain evidence="1 2">NCTC13316</strain>
    </source>
</reference>
<dbReference type="InterPro" id="IPR052949">
    <property type="entry name" value="PA_immunity-related"/>
</dbReference>
<protein>
    <submittedName>
        <fullName evidence="1">Uncharacterized protein conserved in bacteria</fullName>
    </submittedName>
</protein>
<dbReference type="RefSeq" id="WP_115332977.1">
    <property type="nucleotide sequence ID" value="NZ_CAAAHP010000008.1"/>
</dbReference>
<dbReference type="Pfam" id="PF00805">
    <property type="entry name" value="Pentapeptide"/>
    <property type="match status" value="1"/>
</dbReference>
<name>A0A378KDB6_9GAMM</name>
<dbReference type="PANTHER" id="PTHR42999:SF1">
    <property type="entry name" value="PENTAPEPTIDE REPEAT-CONTAINING PROTEIN"/>
    <property type="match status" value="1"/>
</dbReference>
<evidence type="ECO:0000313" key="1">
    <source>
        <dbReference type="EMBL" id="STX81615.1"/>
    </source>
</evidence>